<keyword evidence="1" id="KW-0732">Signal</keyword>
<evidence type="ECO:0000313" key="4">
    <source>
        <dbReference type="Proteomes" id="UP001480595"/>
    </source>
</evidence>
<feature type="chain" id="PRO_5045476763" description="Amidase domain-containing protein" evidence="1">
    <location>
        <begin position="21"/>
        <end position="595"/>
    </location>
</feature>
<evidence type="ECO:0000313" key="3">
    <source>
        <dbReference type="EMBL" id="KAK8061838.1"/>
    </source>
</evidence>
<dbReference type="SUPFAM" id="SSF75304">
    <property type="entry name" value="Amidase signature (AS) enzymes"/>
    <property type="match status" value="1"/>
</dbReference>
<dbReference type="Proteomes" id="UP001480595">
    <property type="component" value="Unassembled WGS sequence"/>
</dbReference>
<evidence type="ECO:0000259" key="2">
    <source>
        <dbReference type="Pfam" id="PF01425"/>
    </source>
</evidence>
<sequence length="595" mass="64142">MRHFFAAITGLTALAGAALATCDDPFPLPKCKGIEIADLPVEALQELMTDGRLTSRDLVECYLARIEQTNNYIHSISETNPDALSIAEAMDTERRLGNTRGPMHGIPFLVKDNFFTDDKHNTSEGTLVLLGGRYTSGEATVVSKLRAAGGVLLGHSTMSEAADHRALSNYASGYSSRTGQTRNPYNLTQPTAGSSSGSVVAVRINQAAIAVGTETYGSLVHPAAQLGLYTVKSTPGLMSRHGIVTGSYYHDTPGPLARSMRDVAILLDIMHGPDQLDNLTYQAIGNYPEAGAGGYAAHVADKTALRGMKLGLPWDPYWSTNAHMNSPGIRKVYEERIKELKEAGAQIYNISNSPFATLANEYGAGQHSTVPAAFQHGITFATLLAAGYGEWLRHWIFPETDARHGTLNSVADMAAWNAAHNASTGALGNGTWWWDPKTGQSFYDAAAATNGTLGRAFWAAFGWGRTTAREAIDEAHVYRTDNGILIELDGLLVPNGRAGGYSSACAPMPSYAGYPIASVPVGLDGFATPFALGVYGRQFGEAKLVRVASAMEDLFRWREVPRWHNVGTRQDRPWDAPWPGYTCSKESLARYACTL</sequence>
<feature type="domain" description="Amidase" evidence="2">
    <location>
        <begin position="57"/>
        <end position="359"/>
    </location>
</feature>
<dbReference type="RefSeq" id="XP_066715100.1">
    <property type="nucleotide sequence ID" value="XM_066859613.1"/>
</dbReference>
<dbReference type="EMBL" id="JAQQWL010000008">
    <property type="protein sequence ID" value="KAK8061838.1"/>
    <property type="molecule type" value="Genomic_DNA"/>
</dbReference>
<dbReference type="GeneID" id="92092676"/>
<proteinExistence type="predicted"/>
<feature type="signal peptide" evidence="1">
    <location>
        <begin position="1"/>
        <end position="20"/>
    </location>
</feature>
<dbReference type="InterPro" id="IPR023631">
    <property type="entry name" value="Amidase_dom"/>
</dbReference>
<protein>
    <recommendedName>
        <fullName evidence="2">Amidase domain-containing protein</fullName>
    </recommendedName>
</protein>
<keyword evidence="4" id="KW-1185">Reference proteome</keyword>
<reference evidence="3 4" key="1">
    <citation type="submission" date="2023-01" db="EMBL/GenBank/DDBJ databases">
        <title>Analysis of 21 Apiospora genomes using comparative genomics revels a genus with tremendous synthesis potential of carbohydrate active enzymes and secondary metabolites.</title>
        <authorList>
            <person name="Sorensen T."/>
        </authorList>
    </citation>
    <scope>NUCLEOTIDE SEQUENCE [LARGE SCALE GENOMIC DNA]</scope>
    <source>
        <strain evidence="3 4">CBS 135458</strain>
    </source>
</reference>
<dbReference type="Pfam" id="PF01425">
    <property type="entry name" value="Amidase"/>
    <property type="match status" value="1"/>
</dbReference>
<organism evidence="3 4">
    <name type="scientific">Apiospora phragmitis</name>
    <dbReference type="NCBI Taxonomy" id="2905665"/>
    <lineage>
        <taxon>Eukaryota</taxon>
        <taxon>Fungi</taxon>
        <taxon>Dikarya</taxon>
        <taxon>Ascomycota</taxon>
        <taxon>Pezizomycotina</taxon>
        <taxon>Sordariomycetes</taxon>
        <taxon>Xylariomycetidae</taxon>
        <taxon>Amphisphaeriales</taxon>
        <taxon>Apiosporaceae</taxon>
        <taxon>Apiospora</taxon>
    </lineage>
</organism>
<dbReference type="Gene3D" id="3.90.1300.10">
    <property type="entry name" value="Amidase signature (AS) domain"/>
    <property type="match status" value="1"/>
</dbReference>
<gene>
    <name evidence="3" type="ORF">PG994_008204</name>
</gene>
<accession>A0ABR1USD8</accession>
<dbReference type="PANTHER" id="PTHR42678:SF37">
    <property type="entry name" value="AMIDASE C869.01-RELATED"/>
    <property type="match status" value="1"/>
</dbReference>
<comment type="caution">
    <text evidence="3">The sequence shown here is derived from an EMBL/GenBank/DDBJ whole genome shotgun (WGS) entry which is preliminary data.</text>
</comment>
<evidence type="ECO:0000256" key="1">
    <source>
        <dbReference type="SAM" id="SignalP"/>
    </source>
</evidence>
<name>A0ABR1USD8_9PEZI</name>
<dbReference type="PANTHER" id="PTHR42678">
    <property type="entry name" value="AMIDASE"/>
    <property type="match status" value="1"/>
</dbReference>
<dbReference type="InterPro" id="IPR036928">
    <property type="entry name" value="AS_sf"/>
</dbReference>